<dbReference type="InterPro" id="IPR001128">
    <property type="entry name" value="Cyt_P450"/>
</dbReference>
<sequence>MESTIIAHPRLPLDLFQEVIPKAAFAIFILGALLFGAAWLTLKHDEREPPLLLPRIPFLGHLIGMVRHQSTFLTVLCRRRMPIATVPILNGKIYTIFDGGLIQAAQTNKDLSFVPFVEEFARGELGYDAATEKLILDNHVASKVFPANRTGTAPHHIHRMNANALAYVAQTLNAIGSDNELVVPNIYLWVRDLMTMATSEALYGPQNPIAKDPSLIDDLWLFERHLPLFLFNVFPYLTARNAYRARERLQTALSNYYGNLEDGHQDAAAITHHRAQICRENGVQSAMVGVLEVSFLHVATSNTIPTLFWFLSYIITRPQLVSKLRGEAMAAVEYGPEEVIVKIHVLADQCPLLVSCYREAIRMSNKTQSNRRVMADTTITDDNGRTYLLKKGIDIQMPSDPLHGAEEVWGPDAAVFNPSRFLDDKSHDKEAAKKRRTSYIPFGGGKHLCPGRNFAFAENLGFMVSFLLGYDVKPIDGNWAAFTPPKMEKCSLAAAVCKPRSDGDGFGMRVKRRAGWEETTWRFVDSSKA</sequence>
<dbReference type="GO" id="GO:0005506">
    <property type="term" value="F:iron ion binding"/>
    <property type="evidence" value="ECO:0007669"/>
    <property type="project" value="InterPro"/>
</dbReference>
<comment type="caution">
    <text evidence="9">The sequence shown here is derived from an EMBL/GenBank/DDBJ whole genome shotgun (WGS) entry which is preliminary data.</text>
</comment>
<feature type="transmembrane region" description="Helical" evidence="8">
    <location>
        <begin position="20"/>
        <end position="42"/>
    </location>
</feature>
<dbReference type="InterPro" id="IPR017972">
    <property type="entry name" value="Cyt_P450_CS"/>
</dbReference>
<accession>A0A8H4KG46</accession>
<comment type="cofactor">
    <cofactor evidence="1 6">
        <name>heme</name>
        <dbReference type="ChEBI" id="CHEBI:30413"/>
    </cofactor>
</comment>
<dbReference type="GO" id="GO:0004497">
    <property type="term" value="F:monooxygenase activity"/>
    <property type="evidence" value="ECO:0007669"/>
    <property type="project" value="UniProtKB-KW"/>
</dbReference>
<evidence type="ECO:0000256" key="4">
    <source>
        <dbReference type="ARBA" id="ARBA00023004"/>
    </source>
</evidence>
<keyword evidence="6 7" id="KW-0349">Heme</keyword>
<dbReference type="InterPro" id="IPR002403">
    <property type="entry name" value="Cyt_P450_E_grp-IV"/>
</dbReference>
<evidence type="ECO:0000313" key="10">
    <source>
        <dbReference type="Proteomes" id="UP000554235"/>
    </source>
</evidence>
<evidence type="ECO:0000256" key="5">
    <source>
        <dbReference type="ARBA" id="ARBA00023033"/>
    </source>
</evidence>
<dbReference type="Proteomes" id="UP000554235">
    <property type="component" value="Unassembled WGS sequence"/>
</dbReference>
<comment type="similarity">
    <text evidence="2 7">Belongs to the cytochrome P450 family.</text>
</comment>
<keyword evidence="3 6" id="KW-0479">Metal-binding</keyword>
<dbReference type="InterPro" id="IPR036396">
    <property type="entry name" value="Cyt_P450_sf"/>
</dbReference>
<dbReference type="Gene3D" id="1.10.630.10">
    <property type="entry name" value="Cytochrome P450"/>
    <property type="match status" value="1"/>
</dbReference>
<dbReference type="Pfam" id="PF00067">
    <property type="entry name" value="p450"/>
    <property type="match status" value="1"/>
</dbReference>
<dbReference type="SUPFAM" id="SSF48264">
    <property type="entry name" value="Cytochrome P450"/>
    <property type="match status" value="1"/>
</dbReference>
<keyword evidence="7" id="KW-0560">Oxidoreductase</keyword>
<feature type="binding site" description="axial binding residue" evidence="6">
    <location>
        <position position="449"/>
    </location>
    <ligand>
        <name>heme</name>
        <dbReference type="ChEBI" id="CHEBI:30413"/>
    </ligand>
    <ligandPart>
        <name>Fe</name>
        <dbReference type="ChEBI" id="CHEBI:18248"/>
    </ligandPart>
</feature>
<dbReference type="GO" id="GO:0016705">
    <property type="term" value="F:oxidoreductase activity, acting on paired donors, with incorporation or reduction of molecular oxygen"/>
    <property type="evidence" value="ECO:0007669"/>
    <property type="project" value="InterPro"/>
</dbReference>
<protein>
    <submittedName>
        <fullName evidence="9">Prostacyclin synthase</fullName>
    </submittedName>
</protein>
<dbReference type="EMBL" id="JAADYS010003200">
    <property type="protein sequence ID" value="KAF4449525.1"/>
    <property type="molecule type" value="Genomic_DNA"/>
</dbReference>
<evidence type="ECO:0000256" key="1">
    <source>
        <dbReference type="ARBA" id="ARBA00001971"/>
    </source>
</evidence>
<dbReference type="PANTHER" id="PTHR47582">
    <property type="entry name" value="P450, PUTATIVE (EUROFUNG)-RELATED"/>
    <property type="match status" value="1"/>
</dbReference>
<name>A0A8H4KG46_9HYPO</name>
<keyword evidence="5 7" id="KW-0503">Monooxygenase</keyword>
<keyword evidence="8" id="KW-0472">Membrane</keyword>
<dbReference type="PANTHER" id="PTHR47582:SF1">
    <property type="entry name" value="P450, PUTATIVE (EUROFUNG)-RELATED"/>
    <property type="match status" value="1"/>
</dbReference>
<dbReference type="CDD" id="cd11040">
    <property type="entry name" value="CYP7_CYP8-like"/>
    <property type="match status" value="1"/>
</dbReference>
<dbReference type="GO" id="GO:0020037">
    <property type="term" value="F:heme binding"/>
    <property type="evidence" value="ECO:0007669"/>
    <property type="project" value="InterPro"/>
</dbReference>
<dbReference type="InterPro" id="IPR053007">
    <property type="entry name" value="CYP450_monoxygenase_sec-met"/>
</dbReference>
<keyword evidence="8" id="KW-1133">Transmembrane helix</keyword>
<gene>
    <name evidence="9" type="ORF">FALBO_16636</name>
</gene>
<dbReference type="AlphaFoldDB" id="A0A8H4KG46"/>
<dbReference type="PRINTS" id="PR00465">
    <property type="entry name" value="EP450IV"/>
</dbReference>
<evidence type="ECO:0000256" key="7">
    <source>
        <dbReference type="RuleBase" id="RU000461"/>
    </source>
</evidence>
<keyword evidence="10" id="KW-1185">Reference proteome</keyword>
<evidence type="ECO:0000313" key="9">
    <source>
        <dbReference type="EMBL" id="KAF4449525.1"/>
    </source>
</evidence>
<dbReference type="OrthoDB" id="1470350at2759"/>
<proteinExistence type="inferred from homology"/>
<keyword evidence="8" id="KW-0812">Transmembrane</keyword>
<evidence type="ECO:0000256" key="8">
    <source>
        <dbReference type="SAM" id="Phobius"/>
    </source>
</evidence>
<dbReference type="PROSITE" id="PS00086">
    <property type="entry name" value="CYTOCHROME_P450"/>
    <property type="match status" value="1"/>
</dbReference>
<reference evidence="9 10" key="1">
    <citation type="submission" date="2020-01" db="EMBL/GenBank/DDBJ databases">
        <title>Identification and distribution of gene clusters putatively required for synthesis of sphingolipid metabolism inhibitors in phylogenetically diverse species of the filamentous fungus Fusarium.</title>
        <authorList>
            <person name="Kim H.-S."/>
            <person name="Busman M."/>
            <person name="Brown D.W."/>
            <person name="Divon H."/>
            <person name="Uhlig S."/>
            <person name="Proctor R.H."/>
        </authorList>
    </citation>
    <scope>NUCLEOTIDE SEQUENCE [LARGE SCALE GENOMIC DNA]</scope>
    <source>
        <strain evidence="9 10">NRRL 20459</strain>
    </source>
</reference>
<organism evidence="9 10">
    <name type="scientific">Fusarium albosuccineum</name>
    <dbReference type="NCBI Taxonomy" id="1237068"/>
    <lineage>
        <taxon>Eukaryota</taxon>
        <taxon>Fungi</taxon>
        <taxon>Dikarya</taxon>
        <taxon>Ascomycota</taxon>
        <taxon>Pezizomycotina</taxon>
        <taxon>Sordariomycetes</taxon>
        <taxon>Hypocreomycetidae</taxon>
        <taxon>Hypocreales</taxon>
        <taxon>Nectriaceae</taxon>
        <taxon>Fusarium</taxon>
        <taxon>Fusarium decemcellulare species complex</taxon>
    </lineage>
</organism>
<keyword evidence="4 6" id="KW-0408">Iron</keyword>
<evidence type="ECO:0000256" key="6">
    <source>
        <dbReference type="PIRSR" id="PIRSR602403-1"/>
    </source>
</evidence>
<evidence type="ECO:0000256" key="2">
    <source>
        <dbReference type="ARBA" id="ARBA00010617"/>
    </source>
</evidence>
<evidence type="ECO:0000256" key="3">
    <source>
        <dbReference type="ARBA" id="ARBA00022723"/>
    </source>
</evidence>